<evidence type="ECO:0000313" key="3">
    <source>
        <dbReference type="EMBL" id="GAA2473410.1"/>
    </source>
</evidence>
<keyword evidence="2" id="KW-0812">Transmembrane</keyword>
<organism evidence="3 4">
    <name type="scientific">Streptomyces thermolineatus</name>
    <dbReference type="NCBI Taxonomy" id="44033"/>
    <lineage>
        <taxon>Bacteria</taxon>
        <taxon>Bacillati</taxon>
        <taxon>Actinomycetota</taxon>
        <taxon>Actinomycetes</taxon>
        <taxon>Kitasatosporales</taxon>
        <taxon>Streptomycetaceae</taxon>
        <taxon>Streptomyces</taxon>
    </lineage>
</organism>
<feature type="transmembrane region" description="Helical" evidence="2">
    <location>
        <begin position="90"/>
        <end position="109"/>
    </location>
</feature>
<proteinExistence type="predicted"/>
<feature type="compositionally biased region" description="Gly residues" evidence="1">
    <location>
        <begin position="178"/>
        <end position="187"/>
    </location>
</feature>
<feature type="compositionally biased region" description="Low complexity" evidence="1">
    <location>
        <begin position="188"/>
        <end position="198"/>
    </location>
</feature>
<evidence type="ECO:0000313" key="4">
    <source>
        <dbReference type="Proteomes" id="UP001501358"/>
    </source>
</evidence>
<dbReference type="RefSeq" id="WP_344381568.1">
    <property type="nucleotide sequence ID" value="NZ_BAAATA010000003.1"/>
</dbReference>
<accession>A0ABN3L0X0</accession>
<keyword evidence="2" id="KW-1133">Transmembrane helix</keyword>
<gene>
    <name evidence="3" type="ORF">GCM10010406_06560</name>
</gene>
<name>A0ABN3L0X0_9ACTN</name>
<feature type="transmembrane region" description="Helical" evidence="2">
    <location>
        <begin position="36"/>
        <end position="57"/>
    </location>
</feature>
<evidence type="ECO:0000256" key="2">
    <source>
        <dbReference type="SAM" id="Phobius"/>
    </source>
</evidence>
<dbReference type="Pfam" id="PF17197">
    <property type="entry name" value="DUF5134"/>
    <property type="match status" value="1"/>
</dbReference>
<feature type="transmembrane region" description="Helical" evidence="2">
    <location>
        <begin position="6"/>
        <end position="24"/>
    </location>
</feature>
<dbReference type="InterPro" id="IPR033458">
    <property type="entry name" value="DUF5134"/>
</dbReference>
<reference evidence="3 4" key="1">
    <citation type="journal article" date="2019" name="Int. J. Syst. Evol. Microbiol.">
        <title>The Global Catalogue of Microorganisms (GCM) 10K type strain sequencing project: providing services to taxonomists for standard genome sequencing and annotation.</title>
        <authorList>
            <consortium name="The Broad Institute Genomics Platform"/>
            <consortium name="The Broad Institute Genome Sequencing Center for Infectious Disease"/>
            <person name="Wu L."/>
            <person name="Ma J."/>
        </authorList>
    </citation>
    <scope>NUCLEOTIDE SEQUENCE [LARGE SCALE GENOMIC DNA]</scope>
    <source>
        <strain evidence="3 4">JCM 6307</strain>
    </source>
</reference>
<sequence>MHGPPLVGWLLVALCAATGTWYLLRMRACRAAAERREAAAGALMGVGMALMAVPVTVLDTGTAGAAVFAAVFTAAGLHALVLARHDRHQVHHAVGAAAMVYMAVVMAQGTAGHGDHTAHAAHAVGRPEAAASGLPLVSGLLLVYFTGHALWCVVRSVPAGVPAVPAAPPALAVGGGAAGPGAPGGGTARTADGGPGADAAGEGKGWLLSAPEVAGACRASMAICMATMLLTI</sequence>
<keyword evidence="4" id="KW-1185">Reference proteome</keyword>
<dbReference type="Proteomes" id="UP001501358">
    <property type="component" value="Unassembled WGS sequence"/>
</dbReference>
<protein>
    <submittedName>
        <fullName evidence="3">DUF5134 domain-containing protein</fullName>
    </submittedName>
</protein>
<feature type="transmembrane region" description="Helical" evidence="2">
    <location>
        <begin position="63"/>
        <end position="83"/>
    </location>
</feature>
<feature type="transmembrane region" description="Helical" evidence="2">
    <location>
        <begin position="129"/>
        <end position="154"/>
    </location>
</feature>
<evidence type="ECO:0000256" key="1">
    <source>
        <dbReference type="SAM" id="MobiDB-lite"/>
    </source>
</evidence>
<dbReference type="EMBL" id="BAAATA010000003">
    <property type="protein sequence ID" value="GAA2473410.1"/>
    <property type="molecule type" value="Genomic_DNA"/>
</dbReference>
<comment type="caution">
    <text evidence="3">The sequence shown here is derived from an EMBL/GenBank/DDBJ whole genome shotgun (WGS) entry which is preliminary data.</text>
</comment>
<keyword evidence="2" id="KW-0472">Membrane</keyword>
<feature type="region of interest" description="Disordered" evidence="1">
    <location>
        <begin position="178"/>
        <end position="198"/>
    </location>
</feature>